<evidence type="ECO:0000256" key="1">
    <source>
        <dbReference type="SAM" id="SignalP"/>
    </source>
</evidence>
<sequence>MKKWLLGLSTAVVVAAPLEASAATLPHAVKETGKLTHQESYYNVDLTEKYVGVRTKDHFNLYDYSGKQKYSVKVNHRDVSTLGPRGGMYIVDGKENKTERLHAYSTTGKLLWSKEMKNTHISNVKSTKGGYLYVSHQDAKEHKSLSQLDYKTGKVLRTWKLNGQAAYFGPNGYALVTLKDQTYSVIKGAKKLYSFKTKYNYLPQYVTFSDDGHLYVDMKYPKKGKFLHQLYSPKGTLLKNFTLAKGESTFFNSKNELFIGWSDTQSKKKAYHYEWYNTSGKKVVSSSFALGKKGTGKLTDFKVFNTKGHDTLYGLDGWDFSRVMYKMKNNKIVGKTMLPDKSTETGFYEPLERMPYGAAFTSPDHSNKDLVDMHMYRYD</sequence>
<dbReference type="AlphaFoldDB" id="I8IWX9"/>
<reference evidence="2 3" key="1">
    <citation type="journal article" date="2012" name="J. Bacteriol.">
        <title>Genome of Bacillus macauensis ZFHKF-1, a Long-Chain-Forming Bacterium.</title>
        <authorList>
            <person name="Cai L."/>
            <person name="Zhang T."/>
        </authorList>
    </citation>
    <scope>NUCLEOTIDE SEQUENCE [LARGE SCALE GENOMIC DNA]</scope>
    <source>
        <strain evidence="2 3">ZFHKF-1</strain>
    </source>
</reference>
<evidence type="ECO:0000313" key="3">
    <source>
        <dbReference type="Proteomes" id="UP000004080"/>
    </source>
</evidence>
<evidence type="ECO:0000313" key="2">
    <source>
        <dbReference type="EMBL" id="EIT83966.1"/>
    </source>
</evidence>
<accession>I8IWX9</accession>
<keyword evidence="1" id="KW-0732">Signal</keyword>
<feature type="signal peptide" evidence="1">
    <location>
        <begin position="1"/>
        <end position="22"/>
    </location>
</feature>
<dbReference type="EMBL" id="AKKV01000042">
    <property type="protein sequence ID" value="EIT83966.1"/>
    <property type="molecule type" value="Genomic_DNA"/>
</dbReference>
<gene>
    <name evidence="2" type="ORF">A374_18064</name>
</gene>
<dbReference type="InterPro" id="IPR011047">
    <property type="entry name" value="Quinoprotein_ADH-like_sf"/>
</dbReference>
<dbReference type="InterPro" id="IPR015943">
    <property type="entry name" value="WD40/YVTN_repeat-like_dom_sf"/>
</dbReference>
<keyword evidence="3" id="KW-1185">Reference proteome</keyword>
<organism evidence="2 3">
    <name type="scientific">Fictibacillus macauensis ZFHKF-1</name>
    <dbReference type="NCBI Taxonomy" id="1196324"/>
    <lineage>
        <taxon>Bacteria</taxon>
        <taxon>Bacillati</taxon>
        <taxon>Bacillota</taxon>
        <taxon>Bacilli</taxon>
        <taxon>Bacillales</taxon>
        <taxon>Fictibacillaceae</taxon>
        <taxon>Fictibacillus</taxon>
    </lineage>
</organism>
<name>I8IWX9_9BACL</name>
<protein>
    <submittedName>
        <fullName evidence="2">Uncharacterized protein</fullName>
    </submittedName>
</protein>
<proteinExistence type="predicted"/>
<dbReference type="Proteomes" id="UP000004080">
    <property type="component" value="Unassembled WGS sequence"/>
</dbReference>
<dbReference type="PATRIC" id="fig|1196324.3.peg.3685"/>
<comment type="caution">
    <text evidence="2">The sequence shown here is derived from an EMBL/GenBank/DDBJ whole genome shotgun (WGS) entry which is preliminary data.</text>
</comment>
<feature type="chain" id="PRO_5003713644" evidence="1">
    <location>
        <begin position="23"/>
        <end position="379"/>
    </location>
</feature>
<dbReference type="Gene3D" id="2.130.10.10">
    <property type="entry name" value="YVTN repeat-like/Quinoprotein amine dehydrogenase"/>
    <property type="match status" value="1"/>
</dbReference>
<dbReference type="RefSeq" id="WP_007203682.1">
    <property type="nucleotide sequence ID" value="NZ_AKKV01000042.1"/>
</dbReference>
<dbReference type="SUPFAM" id="SSF50998">
    <property type="entry name" value="Quinoprotein alcohol dehydrogenase-like"/>
    <property type="match status" value="1"/>
</dbReference>